<name>A0A2P2I7V1_9CRUS</name>
<keyword evidence="1 3" id="KW-0547">Nucleotide-binding</keyword>
<evidence type="ECO:0000256" key="2">
    <source>
        <dbReference type="ARBA" id="ARBA00023134"/>
    </source>
</evidence>
<dbReference type="PANTHER" id="PTHR46688">
    <property type="entry name" value="ADP-RIBOSYLATION FACTOR-LIKE PROTEIN 16"/>
    <property type="match status" value="1"/>
</dbReference>
<accession>A0A2P2I7V1</accession>
<keyword evidence="4" id="KW-0479">Metal-binding</keyword>
<reference evidence="5" key="2">
    <citation type="journal article" date="2018" name="Biosci. Biotechnol. Biochem.">
        <title>Polysaccharide hydrolase of the hadal zone amphipods Hirondellea gigas.</title>
        <authorList>
            <person name="Kobayashi H."/>
            <person name="Nagahama T."/>
            <person name="Arai W."/>
            <person name="Sasagawa Y."/>
            <person name="Umeda M."/>
            <person name="Hayashi T."/>
            <person name="Nikaido I."/>
            <person name="Watanabe H."/>
            <person name="Oguri K."/>
            <person name="Kitazato H."/>
            <person name="Fujioka K."/>
            <person name="Kido Y."/>
            <person name="Takami H."/>
        </authorList>
    </citation>
    <scope>NUCLEOTIDE SEQUENCE</scope>
    <source>
        <tissue evidence="5">Whole body</tissue>
    </source>
</reference>
<feature type="binding site" evidence="4">
    <location>
        <position position="53"/>
    </location>
    <ligand>
        <name>Mg(2+)</name>
        <dbReference type="ChEBI" id="CHEBI:18420"/>
    </ligand>
</feature>
<dbReference type="Gene3D" id="3.40.50.300">
    <property type="entry name" value="P-loop containing nucleotide triphosphate hydrolases"/>
    <property type="match status" value="1"/>
</dbReference>
<dbReference type="GO" id="GO:0046872">
    <property type="term" value="F:metal ion binding"/>
    <property type="evidence" value="ECO:0007669"/>
    <property type="project" value="UniProtKB-KW"/>
</dbReference>
<dbReference type="InterPro" id="IPR006689">
    <property type="entry name" value="Small_GTPase_ARF/SAR"/>
</dbReference>
<evidence type="ECO:0000256" key="3">
    <source>
        <dbReference type="PIRSR" id="PIRSR606689-1"/>
    </source>
</evidence>
<dbReference type="PROSITE" id="PS51417">
    <property type="entry name" value="ARF"/>
    <property type="match status" value="1"/>
</dbReference>
<evidence type="ECO:0000313" key="5">
    <source>
        <dbReference type="EMBL" id="LAB70103.1"/>
    </source>
</evidence>
<evidence type="ECO:0000313" key="6">
    <source>
        <dbReference type="EMBL" id="LAC24113.1"/>
    </source>
</evidence>
<dbReference type="GO" id="GO:0005525">
    <property type="term" value="F:GTP binding"/>
    <property type="evidence" value="ECO:0007669"/>
    <property type="project" value="UniProtKB-KW"/>
</dbReference>
<sequence>MILCIGAEGGGKTLLLRKLQSDHKASLNSAVQATNTSSSNNSSSAVVNSTVPTTGVNITTLLKLNPDKNKPNLELIIRELGGSMSELWSSYYKGVRRLLYVIDAANMSQLASTTLLLMPLLAHPNTQKMQIALVFNKMDRPLPRDTSELLAVLRYDDLQQYCRQKLLLFEVSAVSGKGLKALARWMWGEPRPKPESLLQ</sequence>
<dbReference type="GO" id="GO:0003924">
    <property type="term" value="F:GTPase activity"/>
    <property type="evidence" value="ECO:0007669"/>
    <property type="project" value="InterPro"/>
</dbReference>
<dbReference type="SUPFAM" id="SSF52540">
    <property type="entry name" value="P-loop containing nucleoside triphosphate hydrolases"/>
    <property type="match status" value="1"/>
</dbReference>
<keyword evidence="2 3" id="KW-0342">GTP-binding</keyword>
<proteinExistence type="evidence at transcript level"/>
<dbReference type="EMBL" id="IACT01004939">
    <property type="protein sequence ID" value="LAC24113.1"/>
    <property type="molecule type" value="mRNA"/>
</dbReference>
<keyword evidence="4" id="KW-0460">Magnesium</keyword>
<dbReference type="PANTHER" id="PTHR46688:SF1">
    <property type="entry name" value="ADP-RIBOSYLATION FACTOR-LIKE PROTEIN 16"/>
    <property type="match status" value="1"/>
</dbReference>
<feature type="binding site" evidence="3">
    <location>
        <begin position="136"/>
        <end position="139"/>
    </location>
    <ligand>
        <name>GTP</name>
        <dbReference type="ChEBI" id="CHEBI:37565"/>
    </ligand>
</feature>
<protein>
    <submittedName>
        <fullName evidence="5">ADP-ribosylation factor-like protein 16</fullName>
    </submittedName>
</protein>
<evidence type="ECO:0000256" key="4">
    <source>
        <dbReference type="PIRSR" id="PIRSR606689-2"/>
    </source>
</evidence>
<feature type="binding site" evidence="3">
    <location>
        <begin position="6"/>
        <end position="13"/>
    </location>
    <ligand>
        <name>GTP</name>
        <dbReference type="ChEBI" id="CHEBI:37565"/>
    </ligand>
</feature>
<dbReference type="Pfam" id="PF00025">
    <property type="entry name" value="Arf"/>
    <property type="match status" value="1"/>
</dbReference>
<dbReference type="AlphaFoldDB" id="A0A2P2I7V1"/>
<reference evidence="6" key="1">
    <citation type="submission" date="2017-11" db="EMBL/GenBank/DDBJ databases">
        <title>The sensing device of the deep-sea amphipod.</title>
        <authorList>
            <person name="Kobayashi H."/>
            <person name="Nagahama T."/>
            <person name="Arai W."/>
            <person name="Sasagawa Y."/>
            <person name="Umeda M."/>
            <person name="Hayashi T."/>
            <person name="Nikaido I."/>
            <person name="Watanabe H."/>
            <person name="Oguri K."/>
            <person name="Kitazato H."/>
            <person name="Fujioka K."/>
            <person name="Kido Y."/>
            <person name="Takami H."/>
        </authorList>
    </citation>
    <scope>NUCLEOTIDE SEQUENCE</scope>
    <source>
        <tissue evidence="6">Whole body</tissue>
    </source>
</reference>
<feature type="binding site" evidence="3">
    <location>
        <position position="82"/>
    </location>
    <ligand>
        <name>GTP</name>
        <dbReference type="ChEBI" id="CHEBI:37565"/>
    </ligand>
</feature>
<dbReference type="InterPro" id="IPR027417">
    <property type="entry name" value="P-loop_NTPase"/>
</dbReference>
<dbReference type="EMBL" id="IACF01004514">
    <property type="protein sequence ID" value="LAB70103.1"/>
    <property type="molecule type" value="mRNA"/>
</dbReference>
<evidence type="ECO:0000256" key="1">
    <source>
        <dbReference type="ARBA" id="ARBA00022741"/>
    </source>
</evidence>
<organism evidence="5">
    <name type="scientific">Hirondellea gigas</name>
    <dbReference type="NCBI Taxonomy" id="1518452"/>
    <lineage>
        <taxon>Eukaryota</taxon>
        <taxon>Metazoa</taxon>
        <taxon>Ecdysozoa</taxon>
        <taxon>Arthropoda</taxon>
        <taxon>Crustacea</taxon>
        <taxon>Multicrustacea</taxon>
        <taxon>Malacostraca</taxon>
        <taxon>Eumalacostraca</taxon>
        <taxon>Peracarida</taxon>
        <taxon>Amphipoda</taxon>
        <taxon>Amphilochidea</taxon>
        <taxon>Lysianassida</taxon>
        <taxon>Lysianassidira</taxon>
        <taxon>Lysianassoidea</taxon>
        <taxon>Lysianassidae</taxon>
        <taxon>Hirondellea</taxon>
    </lineage>
</organism>
<feature type="binding site" evidence="4">
    <location>
        <position position="13"/>
    </location>
    <ligand>
        <name>Mg(2+)</name>
        <dbReference type="ChEBI" id="CHEBI:18420"/>
    </ligand>
</feature>